<dbReference type="InterPro" id="IPR011961">
    <property type="entry name" value="RimM"/>
</dbReference>
<dbReference type="SUPFAM" id="SSF50346">
    <property type="entry name" value="PRC-barrel domain"/>
    <property type="match status" value="1"/>
</dbReference>
<comment type="function">
    <text evidence="5">An accessory protein needed during the final step in the assembly of 30S ribosomal subunit, possibly for assembly of the head region. Essential for efficient processing of 16S rRNA. May be needed both before and after RbfA during the maturation of 16S rRNA. It has affinity for free ribosomal 30S subunits but not for 70S ribosomes.</text>
</comment>
<dbReference type="Gene3D" id="2.40.30.60">
    <property type="entry name" value="RimM"/>
    <property type="match status" value="1"/>
</dbReference>
<dbReference type="Proteomes" id="UP000294338">
    <property type="component" value="Chromosome 1"/>
</dbReference>
<dbReference type="InterPro" id="IPR036976">
    <property type="entry name" value="RimM_N_sf"/>
</dbReference>
<evidence type="ECO:0000313" key="8">
    <source>
        <dbReference type="EMBL" id="VFP79919.1"/>
    </source>
</evidence>
<dbReference type="Pfam" id="PF24986">
    <property type="entry name" value="PRC_RimM"/>
    <property type="match status" value="1"/>
</dbReference>
<comment type="similarity">
    <text evidence="5">Belongs to the RimM family.</text>
</comment>
<keyword evidence="1 5" id="KW-0963">Cytoplasm</keyword>
<organism evidence="8 9">
    <name type="scientific">Candidatus Erwinia haradaeae</name>
    <dbReference type="NCBI Taxonomy" id="1922217"/>
    <lineage>
        <taxon>Bacteria</taxon>
        <taxon>Pseudomonadati</taxon>
        <taxon>Pseudomonadota</taxon>
        <taxon>Gammaproteobacteria</taxon>
        <taxon>Enterobacterales</taxon>
        <taxon>Erwiniaceae</taxon>
        <taxon>Erwinia</taxon>
    </lineage>
</organism>
<dbReference type="Gene3D" id="2.30.30.240">
    <property type="entry name" value="PRC-barrel domain"/>
    <property type="match status" value="1"/>
</dbReference>
<protein>
    <recommendedName>
        <fullName evidence="5">Ribosome maturation factor RimM</fullName>
    </recommendedName>
</protein>
<evidence type="ECO:0000256" key="1">
    <source>
        <dbReference type="ARBA" id="ARBA00022490"/>
    </source>
</evidence>
<proteinExistence type="inferred from homology"/>
<dbReference type="GO" id="GO:0005840">
    <property type="term" value="C:ribosome"/>
    <property type="evidence" value="ECO:0007669"/>
    <property type="project" value="InterPro"/>
</dbReference>
<dbReference type="SUPFAM" id="SSF50447">
    <property type="entry name" value="Translation proteins"/>
    <property type="match status" value="1"/>
</dbReference>
<sequence>MREPISTQCPVHPLIMGMMGSAYGIYGWLKVFSYTEEVTNIVYYQPWFTQKEGQWYLLELEKWKKYKNQLIIKIKGVDNRNHVTERLTNREVIVDSKYLPVLGNNDFYWKDLLGCQVINIEHYVLGKVVQILETGANDVLIVHANLEDASHTRERLIPFIEKIVIKNVNIMTRIIFVDWSIEF</sequence>
<comment type="subunit">
    <text evidence="5">Binds ribosomal protein uS19.</text>
</comment>
<evidence type="ECO:0000256" key="2">
    <source>
        <dbReference type="ARBA" id="ARBA00022517"/>
    </source>
</evidence>
<keyword evidence="4 5" id="KW-0143">Chaperone</keyword>
<dbReference type="InterPro" id="IPR056792">
    <property type="entry name" value="PRC_RimM"/>
</dbReference>
<dbReference type="PANTHER" id="PTHR33692">
    <property type="entry name" value="RIBOSOME MATURATION FACTOR RIMM"/>
    <property type="match status" value="1"/>
</dbReference>
<keyword evidence="3 5" id="KW-0698">rRNA processing</keyword>
<evidence type="ECO:0000313" key="9">
    <source>
        <dbReference type="Proteomes" id="UP000294338"/>
    </source>
</evidence>
<dbReference type="InterPro" id="IPR002676">
    <property type="entry name" value="RimM_N"/>
</dbReference>
<evidence type="ECO:0000259" key="6">
    <source>
        <dbReference type="Pfam" id="PF01782"/>
    </source>
</evidence>
<comment type="subcellular location">
    <subcellularLocation>
        <location evidence="5">Cytoplasm</location>
    </subcellularLocation>
</comment>
<evidence type="ECO:0000256" key="5">
    <source>
        <dbReference type="HAMAP-Rule" id="MF_00014"/>
    </source>
</evidence>
<dbReference type="GO" id="GO:0005737">
    <property type="term" value="C:cytoplasm"/>
    <property type="evidence" value="ECO:0007669"/>
    <property type="project" value="UniProtKB-SubCell"/>
</dbReference>
<evidence type="ECO:0000259" key="7">
    <source>
        <dbReference type="Pfam" id="PF24986"/>
    </source>
</evidence>
<evidence type="ECO:0000256" key="4">
    <source>
        <dbReference type="ARBA" id="ARBA00023186"/>
    </source>
</evidence>
<dbReference type="PANTHER" id="PTHR33692:SF1">
    <property type="entry name" value="RIBOSOME MATURATION FACTOR RIMM"/>
    <property type="match status" value="1"/>
</dbReference>
<dbReference type="EMBL" id="LR217705">
    <property type="protein sequence ID" value="VFP79919.1"/>
    <property type="molecule type" value="Genomic_DNA"/>
</dbReference>
<dbReference type="InterPro" id="IPR009000">
    <property type="entry name" value="Transl_B-barrel_sf"/>
</dbReference>
<reference evidence="8 9" key="1">
    <citation type="submission" date="2019-02" db="EMBL/GenBank/DDBJ databases">
        <authorList>
            <person name="Manzano-Marin A."/>
            <person name="Manzano-Marin A."/>
        </authorList>
    </citation>
    <scope>NUCLEOTIDE SEQUENCE [LARGE SCALE GENOMIC DNA]</scope>
    <source>
        <strain evidence="8 9">ErCisplendens/pseudotsugae</strain>
    </source>
</reference>
<dbReference type="AlphaFoldDB" id="A0A451D2Q3"/>
<dbReference type="RefSeq" id="WP_197094834.1">
    <property type="nucleotide sequence ID" value="NZ_LR217705.1"/>
</dbReference>
<comment type="domain">
    <text evidence="5">The PRC barrel domain binds ribosomal protein uS19.</text>
</comment>
<dbReference type="GO" id="GO:0043022">
    <property type="term" value="F:ribosome binding"/>
    <property type="evidence" value="ECO:0007669"/>
    <property type="project" value="InterPro"/>
</dbReference>
<evidence type="ECO:0000256" key="3">
    <source>
        <dbReference type="ARBA" id="ARBA00022552"/>
    </source>
</evidence>
<dbReference type="InterPro" id="IPR011033">
    <property type="entry name" value="PRC_barrel-like_sf"/>
</dbReference>
<feature type="domain" description="Ribosome maturation factor RimM PRC barrel" evidence="7">
    <location>
        <begin position="109"/>
        <end position="179"/>
    </location>
</feature>
<feature type="domain" description="RimM N-terminal" evidence="6">
    <location>
        <begin position="16"/>
        <end position="96"/>
    </location>
</feature>
<dbReference type="NCBIfam" id="TIGR02273">
    <property type="entry name" value="16S_RimM"/>
    <property type="match status" value="1"/>
</dbReference>
<dbReference type="Pfam" id="PF01782">
    <property type="entry name" value="RimM"/>
    <property type="match status" value="1"/>
</dbReference>
<gene>
    <name evidence="5 8" type="primary">rimM</name>
    <name evidence="8" type="ORF">ERCISPPS3390_009</name>
</gene>
<dbReference type="GO" id="GO:0006364">
    <property type="term" value="P:rRNA processing"/>
    <property type="evidence" value="ECO:0007669"/>
    <property type="project" value="UniProtKB-UniRule"/>
</dbReference>
<dbReference type="HAMAP" id="MF_00014">
    <property type="entry name" value="Ribosome_mat_RimM"/>
    <property type="match status" value="1"/>
</dbReference>
<name>A0A451D2Q3_9GAMM</name>
<keyword evidence="2 5" id="KW-0690">Ribosome biogenesis</keyword>
<accession>A0A451D2Q3</accession>
<dbReference type="GO" id="GO:0042274">
    <property type="term" value="P:ribosomal small subunit biogenesis"/>
    <property type="evidence" value="ECO:0007669"/>
    <property type="project" value="UniProtKB-UniRule"/>
</dbReference>